<gene>
    <name evidence="1" type="ORF">S06H3_21196</name>
</gene>
<reference evidence="1" key="1">
    <citation type="journal article" date="2014" name="Front. Microbiol.">
        <title>High frequency of phylogenetically diverse reductive dehalogenase-homologous genes in deep subseafloor sedimentary metagenomes.</title>
        <authorList>
            <person name="Kawai M."/>
            <person name="Futagami T."/>
            <person name="Toyoda A."/>
            <person name="Takaki Y."/>
            <person name="Nishi S."/>
            <person name="Hori S."/>
            <person name="Arai W."/>
            <person name="Tsubouchi T."/>
            <person name="Morono Y."/>
            <person name="Uchiyama I."/>
            <person name="Ito T."/>
            <person name="Fujiyama A."/>
            <person name="Inagaki F."/>
            <person name="Takami H."/>
        </authorList>
    </citation>
    <scope>NUCLEOTIDE SEQUENCE</scope>
    <source>
        <strain evidence="1">Expedition CK06-06</strain>
    </source>
</reference>
<accession>X1LDI7</accession>
<protein>
    <submittedName>
        <fullName evidence="1">Uncharacterized protein</fullName>
    </submittedName>
</protein>
<organism evidence="1">
    <name type="scientific">marine sediment metagenome</name>
    <dbReference type="NCBI Taxonomy" id="412755"/>
    <lineage>
        <taxon>unclassified sequences</taxon>
        <taxon>metagenomes</taxon>
        <taxon>ecological metagenomes</taxon>
    </lineage>
</organism>
<comment type="caution">
    <text evidence="1">The sequence shown here is derived from an EMBL/GenBank/DDBJ whole genome shotgun (WGS) entry which is preliminary data.</text>
</comment>
<name>X1LDI7_9ZZZZ</name>
<dbReference type="AlphaFoldDB" id="X1LDI7"/>
<evidence type="ECO:0000313" key="1">
    <source>
        <dbReference type="EMBL" id="GAI03916.1"/>
    </source>
</evidence>
<dbReference type="EMBL" id="BARV01011095">
    <property type="protein sequence ID" value="GAI03916.1"/>
    <property type="molecule type" value="Genomic_DNA"/>
</dbReference>
<feature type="non-terminal residue" evidence="1">
    <location>
        <position position="1"/>
    </location>
</feature>
<sequence length="35" mass="3813">TPVSDSREVVSMITPALHNINTGTSNTLRSTILWT</sequence>
<proteinExistence type="predicted"/>